<feature type="domain" description="ABC transporter" evidence="4">
    <location>
        <begin position="4"/>
        <end position="223"/>
    </location>
</feature>
<dbReference type="PANTHER" id="PTHR42788:SF19">
    <property type="entry name" value="ALIPHATIC SULFONATES IMPORT ATP-BINDING PROTEIN SSUB 2"/>
    <property type="match status" value="1"/>
</dbReference>
<organism evidence="5 6">
    <name type="scientific">Candidatus Pullichristensenella excrementigallinarum</name>
    <dbReference type="NCBI Taxonomy" id="2840907"/>
    <lineage>
        <taxon>Bacteria</taxon>
        <taxon>Bacillati</taxon>
        <taxon>Bacillota</taxon>
        <taxon>Clostridia</taxon>
        <taxon>Candidatus Pullichristensenella</taxon>
    </lineage>
</organism>
<dbReference type="PROSITE" id="PS50893">
    <property type="entry name" value="ABC_TRANSPORTER_2"/>
    <property type="match status" value="1"/>
</dbReference>
<gene>
    <name evidence="5" type="ORF">IAB02_05395</name>
</gene>
<dbReference type="SMART" id="SM00382">
    <property type="entry name" value="AAA"/>
    <property type="match status" value="1"/>
</dbReference>
<dbReference type="EMBL" id="DVMU01000119">
    <property type="protein sequence ID" value="HIU33979.1"/>
    <property type="molecule type" value="Genomic_DNA"/>
</dbReference>
<evidence type="ECO:0000259" key="4">
    <source>
        <dbReference type="PROSITE" id="PS50893"/>
    </source>
</evidence>
<dbReference type="InterPro" id="IPR050166">
    <property type="entry name" value="ABC_transporter_ATP-bind"/>
</dbReference>
<dbReference type="Pfam" id="PF00005">
    <property type="entry name" value="ABC_tran"/>
    <property type="match status" value="1"/>
</dbReference>
<dbReference type="GO" id="GO:0016887">
    <property type="term" value="F:ATP hydrolysis activity"/>
    <property type="evidence" value="ECO:0007669"/>
    <property type="project" value="InterPro"/>
</dbReference>
<dbReference type="InterPro" id="IPR003593">
    <property type="entry name" value="AAA+_ATPase"/>
</dbReference>
<proteinExistence type="predicted"/>
<comment type="caution">
    <text evidence="5">The sequence shown here is derived from an EMBL/GenBank/DDBJ whole genome shotgun (WGS) entry which is preliminary data.</text>
</comment>
<dbReference type="PROSITE" id="PS00211">
    <property type="entry name" value="ABC_TRANSPORTER_1"/>
    <property type="match status" value="1"/>
</dbReference>
<protein>
    <submittedName>
        <fullName evidence="5">ABC transporter ATP-binding protein</fullName>
    </submittedName>
</protein>
<evidence type="ECO:0000256" key="3">
    <source>
        <dbReference type="ARBA" id="ARBA00022840"/>
    </source>
</evidence>
<dbReference type="InterPro" id="IPR027417">
    <property type="entry name" value="P-loop_NTPase"/>
</dbReference>
<name>A0A9D1IDF1_9FIRM</name>
<reference evidence="5" key="1">
    <citation type="submission" date="2020-10" db="EMBL/GenBank/DDBJ databases">
        <authorList>
            <person name="Gilroy R."/>
        </authorList>
    </citation>
    <scope>NUCLEOTIDE SEQUENCE</scope>
    <source>
        <strain evidence="5">ChiHcec3-11533</strain>
    </source>
</reference>
<evidence type="ECO:0000313" key="5">
    <source>
        <dbReference type="EMBL" id="HIU33979.1"/>
    </source>
</evidence>
<dbReference type="SUPFAM" id="SSF52540">
    <property type="entry name" value="P-loop containing nucleoside triphosphate hydrolases"/>
    <property type="match status" value="1"/>
</dbReference>
<sequence>MAEIRIQNLCRSFPMEGRSLPVLRELCASFPVGEISVVLGKSGSGKTTLLKLVGGLDVPTSGTILLPDTLKTAFVFQEARLMPWLTAEKNVAFGAGRSGLDRAREWLARVGLAGFERAFPHQLSGGMQQRVSIARALFHQADYLLLDEPFAALDHFTRRDMQLAFLEICRNSGVGALFVTHSIDEALLIADSIHILDAGKIASSYRPKGERDLLSAEMVSLKRDLLHTLEPHQNPERKETP</sequence>
<keyword evidence="2" id="KW-0547">Nucleotide-binding</keyword>
<accession>A0A9D1IDF1</accession>
<evidence type="ECO:0000256" key="2">
    <source>
        <dbReference type="ARBA" id="ARBA00022741"/>
    </source>
</evidence>
<dbReference type="InterPro" id="IPR017871">
    <property type="entry name" value="ABC_transporter-like_CS"/>
</dbReference>
<keyword evidence="3 5" id="KW-0067">ATP-binding</keyword>
<dbReference type="AlphaFoldDB" id="A0A9D1IDF1"/>
<dbReference type="InterPro" id="IPR003439">
    <property type="entry name" value="ABC_transporter-like_ATP-bd"/>
</dbReference>
<reference evidence="5" key="2">
    <citation type="journal article" date="2021" name="PeerJ">
        <title>Extensive microbial diversity within the chicken gut microbiome revealed by metagenomics and culture.</title>
        <authorList>
            <person name="Gilroy R."/>
            <person name="Ravi A."/>
            <person name="Getino M."/>
            <person name="Pursley I."/>
            <person name="Horton D.L."/>
            <person name="Alikhan N.F."/>
            <person name="Baker D."/>
            <person name="Gharbi K."/>
            <person name="Hall N."/>
            <person name="Watson M."/>
            <person name="Adriaenssens E.M."/>
            <person name="Foster-Nyarko E."/>
            <person name="Jarju S."/>
            <person name="Secka A."/>
            <person name="Antonio M."/>
            <person name="Oren A."/>
            <person name="Chaudhuri R.R."/>
            <person name="La Ragione R."/>
            <person name="Hildebrand F."/>
            <person name="Pallen M.J."/>
        </authorList>
    </citation>
    <scope>NUCLEOTIDE SEQUENCE</scope>
    <source>
        <strain evidence="5">ChiHcec3-11533</strain>
    </source>
</reference>
<dbReference type="Proteomes" id="UP000824072">
    <property type="component" value="Unassembled WGS sequence"/>
</dbReference>
<evidence type="ECO:0000256" key="1">
    <source>
        <dbReference type="ARBA" id="ARBA00022448"/>
    </source>
</evidence>
<dbReference type="GO" id="GO:0005524">
    <property type="term" value="F:ATP binding"/>
    <property type="evidence" value="ECO:0007669"/>
    <property type="project" value="UniProtKB-KW"/>
</dbReference>
<keyword evidence="1" id="KW-0813">Transport</keyword>
<dbReference type="Gene3D" id="3.40.50.300">
    <property type="entry name" value="P-loop containing nucleotide triphosphate hydrolases"/>
    <property type="match status" value="1"/>
</dbReference>
<dbReference type="PANTHER" id="PTHR42788">
    <property type="entry name" value="TAURINE IMPORT ATP-BINDING PROTEIN-RELATED"/>
    <property type="match status" value="1"/>
</dbReference>
<evidence type="ECO:0000313" key="6">
    <source>
        <dbReference type="Proteomes" id="UP000824072"/>
    </source>
</evidence>